<keyword evidence="3" id="KW-0255">Endonuclease</keyword>
<organism evidence="3 4">
    <name type="scientific">Muricoccus nepalensis</name>
    <dbReference type="NCBI Taxonomy" id="1854500"/>
    <lineage>
        <taxon>Bacteria</taxon>
        <taxon>Pseudomonadati</taxon>
        <taxon>Pseudomonadota</taxon>
        <taxon>Alphaproteobacteria</taxon>
        <taxon>Acetobacterales</taxon>
        <taxon>Roseomonadaceae</taxon>
        <taxon>Muricoccus</taxon>
    </lineage>
</organism>
<dbReference type="InterPro" id="IPR011856">
    <property type="entry name" value="tRNA_endonuc-like_dom_sf"/>
</dbReference>
<dbReference type="SUPFAM" id="SSF52980">
    <property type="entry name" value="Restriction endonuclease-like"/>
    <property type="match status" value="1"/>
</dbReference>
<dbReference type="GO" id="GO:0003677">
    <property type="term" value="F:DNA binding"/>
    <property type="evidence" value="ECO:0007669"/>
    <property type="project" value="InterPro"/>
</dbReference>
<dbReference type="RefSeq" id="WP_140884770.1">
    <property type="nucleotide sequence ID" value="NZ_RCZP01000016.1"/>
</dbReference>
<reference evidence="3 4" key="1">
    <citation type="journal article" date="2019" name="Environ. Microbiol.">
        <title>Species interactions and distinct microbial communities in high Arctic permafrost affected cryosols are associated with the CH4 and CO2 gas fluxes.</title>
        <authorList>
            <person name="Altshuler I."/>
            <person name="Hamel J."/>
            <person name="Turney S."/>
            <person name="Magnuson E."/>
            <person name="Levesque R."/>
            <person name="Greer C."/>
            <person name="Whyte L.G."/>
        </authorList>
    </citation>
    <scope>NUCLEOTIDE SEQUENCE [LARGE SCALE GENOMIC DNA]</scope>
    <source>
        <strain evidence="3 4">S9.3B</strain>
    </source>
</reference>
<dbReference type="Proteomes" id="UP000317078">
    <property type="component" value="Unassembled WGS sequence"/>
</dbReference>
<evidence type="ECO:0000313" key="4">
    <source>
        <dbReference type="Proteomes" id="UP000317078"/>
    </source>
</evidence>
<proteinExistence type="predicted"/>
<protein>
    <submittedName>
        <fullName evidence="3">Restriction endonuclease</fullName>
    </submittedName>
</protein>
<accession>A0A502FW73</accession>
<gene>
    <name evidence="3" type="ORF">EAH89_16325</name>
</gene>
<dbReference type="Pfam" id="PF04471">
    <property type="entry name" value="Mrr_cat"/>
    <property type="match status" value="1"/>
</dbReference>
<comment type="caution">
    <text evidence="3">The sequence shown here is derived from an EMBL/GenBank/DDBJ whole genome shotgun (WGS) entry which is preliminary data.</text>
</comment>
<dbReference type="AlphaFoldDB" id="A0A502FW73"/>
<sequence>MALLLAALALLALAALLVLLHGIPAEEPAPPPPPSLTPRQFEQHCGDVLAARGWSVAVGRGSGDQGVDVLARKDGRALVIQCKLHTRPVGNKAVQEALAGRGYAGADAAAVVSNAPYTAAAHALAARVGVLLLHVSDLPRVERLVDWPDAPASPRPEAAPARAKRRRPRRPAAAPARRSPAMPVAAALLAGIILLVPHRGPEPPAPPQPAARPARPRPPAVAVEQPEGAPSLRARRAA</sequence>
<evidence type="ECO:0000259" key="2">
    <source>
        <dbReference type="Pfam" id="PF04471"/>
    </source>
</evidence>
<dbReference type="GO" id="GO:0015666">
    <property type="term" value="F:restriction endodeoxyribonuclease activity"/>
    <property type="evidence" value="ECO:0007669"/>
    <property type="project" value="TreeGrafter"/>
</dbReference>
<name>A0A502FW73_9PROT</name>
<keyword evidence="3" id="KW-0378">Hydrolase</keyword>
<dbReference type="PANTHER" id="PTHR30015:SF6">
    <property type="entry name" value="SLL1429 PROTEIN"/>
    <property type="match status" value="1"/>
</dbReference>
<dbReference type="Gene3D" id="3.40.1350.10">
    <property type="match status" value="1"/>
</dbReference>
<feature type="region of interest" description="Disordered" evidence="1">
    <location>
        <begin position="147"/>
        <end position="180"/>
    </location>
</feature>
<feature type="compositionally biased region" description="Low complexity" evidence="1">
    <location>
        <begin position="150"/>
        <end position="161"/>
    </location>
</feature>
<dbReference type="InterPro" id="IPR011335">
    <property type="entry name" value="Restrct_endonuc-II-like"/>
</dbReference>
<feature type="domain" description="Restriction endonuclease type IV Mrr" evidence="2">
    <location>
        <begin position="36"/>
        <end position="138"/>
    </location>
</feature>
<evidence type="ECO:0000256" key="1">
    <source>
        <dbReference type="SAM" id="MobiDB-lite"/>
    </source>
</evidence>
<evidence type="ECO:0000313" key="3">
    <source>
        <dbReference type="EMBL" id="TPG53532.1"/>
    </source>
</evidence>
<dbReference type="OrthoDB" id="9797274at2"/>
<keyword evidence="3" id="KW-0540">Nuclease</keyword>
<dbReference type="EMBL" id="RCZP01000016">
    <property type="protein sequence ID" value="TPG53532.1"/>
    <property type="molecule type" value="Genomic_DNA"/>
</dbReference>
<feature type="compositionally biased region" description="Low complexity" evidence="1">
    <location>
        <begin position="171"/>
        <end position="180"/>
    </location>
</feature>
<dbReference type="PANTHER" id="PTHR30015">
    <property type="entry name" value="MRR RESTRICTION SYSTEM PROTEIN"/>
    <property type="match status" value="1"/>
</dbReference>
<dbReference type="InterPro" id="IPR007560">
    <property type="entry name" value="Restrct_endonuc_IV_Mrr"/>
</dbReference>
<feature type="region of interest" description="Disordered" evidence="1">
    <location>
        <begin position="198"/>
        <end position="238"/>
    </location>
</feature>
<dbReference type="GO" id="GO:0009307">
    <property type="term" value="P:DNA restriction-modification system"/>
    <property type="evidence" value="ECO:0007669"/>
    <property type="project" value="InterPro"/>
</dbReference>
<keyword evidence="4" id="KW-1185">Reference proteome</keyword>
<dbReference type="InterPro" id="IPR052906">
    <property type="entry name" value="Type_IV_Methyl-Rstrct_Enzyme"/>
</dbReference>